<name>A0A4U8T9J8_9HELI</name>
<dbReference type="InterPro" id="IPR020831">
    <property type="entry name" value="GlycerAld/Erythrose_P_DH"/>
</dbReference>
<evidence type="ECO:0000256" key="5">
    <source>
        <dbReference type="PIRSR" id="PIRSR000149-3"/>
    </source>
</evidence>
<dbReference type="Pfam" id="PF00044">
    <property type="entry name" value="Gp_dh_N"/>
    <property type="match status" value="1"/>
</dbReference>
<dbReference type="SMART" id="SM00846">
    <property type="entry name" value="Gp_dh_N"/>
    <property type="match status" value="1"/>
</dbReference>
<feature type="site" description="Activates thiol group during catalysis" evidence="6">
    <location>
        <position position="187"/>
    </location>
</feature>
<evidence type="ECO:0000256" key="1">
    <source>
        <dbReference type="ARBA" id="ARBA00011881"/>
    </source>
</evidence>
<evidence type="ECO:0000256" key="7">
    <source>
        <dbReference type="RuleBase" id="RU000397"/>
    </source>
</evidence>
<gene>
    <name evidence="9" type="ORF">LS71_006310</name>
</gene>
<dbReference type="PIRSF" id="PIRSF000149">
    <property type="entry name" value="GAP_DH"/>
    <property type="match status" value="1"/>
</dbReference>
<dbReference type="GO" id="GO:0051287">
    <property type="term" value="F:NAD binding"/>
    <property type="evidence" value="ECO:0007669"/>
    <property type="project" value="InterPro"/>
</dbReference>
<dbReference type="CDD" id="cd05214">
    <property type="entry name" value="GAPDH_I_N"/>
    <property type="match status" value="1"/>
</dbReference>
<evidence type="ECO:0000313" key="10">
    <source>
        <dbReference type="Proteomes" id="UP000029733"/>
    </source>
</evidence>
<evidence type="ECO:0000313" key="9">
    <source>
        <dbReference type="EMBL" id="TLD96333.1"/>
    </source>
</evidence>
<feature type="binding site" evidence="5">
    <location>
        <position position="41"/>
    </location>
    <ligand>
        <name>NAD(+)</name>
        <dbReference type="ChEBI" id="CHEBI:57540"/>
    </ligand>
</feature>
<feature type="binding site" evidence="4">
    <location>
        <begin position="159"/>
        <end position="161"/>
    </location>
    <ligand>
        <name>D-glyceraldehyde 3-phosphate</name>
        <dbReference type="ChEBI" id="CHEBI:59776"/>
    </ligand>
</feature>
<feature type="binding site" evidence="5">
    <location>
        <position position="130"/>
    </location>
    <ligand>
        <name>NAD(+)</name>
        <dbReference type="ChEBI" id="CHEBI:57540"/>
    </ligand>
</feature>
<evidence type="ECO:0000256" key="3">
    <source>
        <dbReference type="PIRSR" id="PIRSR000149-1"/>
    </source>
</evidence>
<dbReference type="InterPro" id="IPR020828">
    <property type="entry name" value="GlycerAld_3-P_DH_NAD(P)-bd"/>
</dbReference>
<accession>A0A4U8T9J8</accession>
<evidence type="ECO:0000256" key="2">
    <source>
        <dbReference type="ARBA" id="ARBA00023002"/>
    </source>
</evidence>
<dbReference type="InterPro" id="IPR036291">
    <property type="entry name" value="NAD(P)-bd_dom_sf"/>
</dbReference>
<evidence type="ECO:0000259" key="8">
    <source>
        <dbReference type="SMART" id="SM00846"/>
    </source>
</evidence>
<comment type="similarity">
    <text evidence="7">Belongs to the glyceraldehyde-3-phosphate dehydrogenase family.</text>
</comment>
<dbReference type="OrthoDB" id="9803304at2"/>
<organism evidence="9 10">
    <name type="scientific">Helicobacter jaachi</name>
    <dbReference type="NCBI Taxonomy" id="1677920"/>
    <lineage>
        <taxon>Bacteria</taxon>
        <taxon>Pseudomonadati</taxon>
        <taxon>Campylobacterota</taxon>
        <taxon>Epsilonproteobacteria</taxon>
        <taxon>Campylobacterales</taxon>
        <taxon>Helicobacteraceae</taxon>
        <taxon>Helicobacter</taxon>
    </lineage>
</organism>
<dbReference type="STRING" id="1677920.LS71_04570"/>
<dbReference type="FunFam" id="3.40.50.720:FF:000001">
    <property type="entry name" value="Glyceraldehyde-3-phosphate dehydrogenase"/>
    <property type="match status" value="1"/>
</dbReference>
<dbReference type="SUPFAM" id="SSF51735">
    <property type="entry name" value="NAD(P)-binding Rossmann-fold domains"/>
    <property type="match status" value="1"/>
</dbReference>
<feature type="binding site" evidence="4">
    <location>
        <begin position="219"/>
        <end position="220"/>
    </location>
    <ligand>
        <name>D-glyceraldehyde 3-phosphate</name>
        <dbReference type="ChEBI" id="CHEBI:59776"/>
    </ligand>
</feature>
<dbReference type="EMBL" id="JRPR02000004">
    <property type="protein sequence ID" value="TLD96333.1"/>
    <property type="molecule type" value="Genomic_DNA"/>
</dbReference>
<dbReference type="RefSeq" id="WP_034354275.1">
    <property type="nucleotide sequence ID" value="NZ_JRPR02000004.1"/>
</dbReference>
<dbReference type="Gene3D" id="3.30.360.10">
    <property type="entry name" value="Dihydrodipicolinate Reductase, domain 2"/>
    <property type="match status" value="1"/>
</dbReference>
<feature type="domain" description="Glyceraldehyde 3-phosphate dehydrogenase NAD(P) binding" evidence="8">
    <location>
        <begin position="2"/>
        <end position="160"/>
    </location>
</feature>
<keyword evidence="5" id="KW-0520">NAD</keyword>
<dbReference type="GO" id="GO:0016620">
    <property type="term" value="F:oxidoreductase activity, acting on the aldehyde or oxo group of donors, NAD or NADP as acceptor"/>
    <property type="evidence" value="ECO:0007669"/>
    <property type="project" value="InterPro"/>
</dbReference>
<keyword evidence="10" id="KW-1185">Reference proteome</keyword>
<comment type="subunit">
    <text evidence="1">Homotetramer.</text>
</comment>
<evidence type="ECO:0000256" key="4">
    <source>
        <dbReference type="PIRSR" id="PIRSR000149-2"/>
    </source>
</evidence>
<reference evidence="9 10" key="1">
    <citation type="journal article" date="2014" name="Genome Announc.">
        <title>Draft genome sequences of eight enterohepatic helicobacter species isolated from both laboratory and wild rodents.</title>
        <authorList>
            <person name="Sheh A."/>
            <person name="Shen Z."/>
            <person name="Fox J.G."/>
        </authorList>
    </citation>
    <scope>NUCLEOTIDE SEQUENCE [LARGE SCALE GENOMIC DNA]</scope>
    <source>
        <strain evidence="9 10">MIT 09-6949</strain>
    </source>
</reference>
<feature type="binding site" evidence="4">
    <location>
        <position position="190"/>
    </location>
    <ligand>
        <name>D-glyceraldehyde 3-phosphate</name>
        <dbReference type="ChEBI" id="CHEBI:59776"/>
    </ligand>
</feature>
<comment type="caution">
    <text evidence="9">The sequence shown here is derived from an EMBL/GenBank/DDBJ whole genome shotgun (WGS) entry which is preliminary data.</text>
</comment>
<protein>
    <submittedName>
        <fullName evidence="9">Aldehyde dehydrogenase</fullName>
    </submittedName>
</protein>
<dbReference type="InterPro" id="IPR020829">
    <property type="entry name" value="GlycerAld_3-P_DH_cat"/>
</dbReference>
<feature type="binding site" evidence="5">
    <location>
        <begin position="11"/>
        <end position="12"/>
    </location>
    <ligand>
        <name>NAD(+)</name>
        <dbReference type="ChEBI" id="CHEBI:57540"/>
    </ligand>
</feature>
<sequence length="341" mass="37764">MINIAINGFGRIGRSILRALLAQQEALREDMKHINIVAINDINDWQILSYLLAHDTTHGALPYEVTHAQNTLFIKDSPLPPIPTLNCATPSELDFSTFGADIVIESSGQFLDMHSLEHHCQKGIKKVILSAAPQDNMPMFALGVNHTLYNNEPIFSNASCTANALAPLCKIIDEHFGIDLASFCITHSYTNEQSLLDSVYPHDKRRSRAAAQNIIPTSTGATSALLRLLPSLQGKVGGHSVRVPVSNVLLLDISFVLSRQANAQAINKRIIHESEHTMRGIIGIDRDYGVSSDFIGNPHSVVFVPDLTYMVSDKMVRIMAWCDNEWGYANRMLDMVRFCSL</sequence>
<dbReference type="Gene3D" id="3.40.50.720">
    <property type="entry name" value="NAD(P)-binding Rossmann-like Domain"/>
    <property type="match status" value="1"/>
</dbReference>
<feature type="active site" description="Nucleophile" evidence="3">
    <location>
        <position position="160"/>
    </location>
</feature>
<dbReference type="AlphaFoldDB" id="A0A4U8T9J8"/>
<keyword evidence="2" id="KW-0560">Oxidoreductase</keyword>
<dbReference type="PRINTS" id="PR00078">
    <property type="entry name" value="G3PDHDRGNASE"/>
</dbReference>
<dbReference type="Pfam" id="PF02800">
    <property type="entry name" value="Gp_dh_C"/>
    <property type="match status" value="1"/>
</dbReference>
<dbReference type="Proteomes" id="UP000029733">
    <property type="component" value="Unassembled WGS sequence"/>
</dbReference>
<dbReference type="PANTHER" id="PTHR43148">
    <property type="entry name" value="GLYCERALDEHYDE-3-PHOSPHATE DEHYDROGENASE 2"/>
    <property type="match status" value="1"/>
</dbReference>
<evidence type="ECO:0000256" key="6">
    <source>
        <dbReference type="PIRSR" id="PIRSR000149-4"/>
    </source>
</evidence>
<proteinExistence type="inferred from homology"/>
<feature type="binding site" evidence="5">
    <location>
        <position position="324"/>
    </location>
    <ligand>
        <name>NAD(+)</name>
        <dbReference type="ChEBI" id="CHEBI:57540"/>
    </ligand>
</feature>
<dbReference type="SUPFAM" id="SSF55347">
    <property type="entry name" value="Glyceraldehyde-3-phosphate dehydrogenase-like, C-terminal domain"/>
    <property type="match status" value="1"/>
</dbReference>
<feature type="binding site" evidence="4">
    <location>
        <position position="242"/>
    </location>
    <ligand>
        <name>D-glyceraldehyde 3-phosphate</name>
        <dbReference type="ChEBI" id="CHEBI:59776"/>
    </ligand>
</feature>
<keyword evidence="5" id="KW-0547">Nucleotide-binding</keyword>